<dbReference type="Proteomes" id="UP001603857">
    <property type="component" value="Unassembled WGS sequence"/>
</dbReference>
<accession>A0ABD1NIS9</accession>
<sequence>MSRFWLNADYVKCIHASGELFSRVILYFKPSEEYGDCLFSVGSSPYPREPLAWVVGKGTLSSLRGSGSSIGSLRGELKKEEGTFGDRSETRKECPNTGLNLRVMVFANRWIQACTYLKENIMNRNYLPSTHQAILRLRSLQGTYITRTVLGITVRIDIPTIAQAIGCECVKNAYHKEWVLDAGGITNVGRVLMRDGESGTILYNKLDDKAKVF</sequence>
<proteinExistence type="predicted"/>
<organism evidence="1 2">
    <name type="scientific">Flemingia macrophylla</name>
    <dbReference type="NCBI Taxonomy" id="520843"/>
    <lineage>
        <taxon>Eukaryota</taxon>
        <taxon>Viridiplantae</taxon>
        <taxon>Streptophyta</taxon>
        <taxon>Embryophyta</taxon>
        <taxon>Tracheophyta</taxon>
        <taxon>Spermatophyta</taxon>
        <taxon>Magnoliopsida</taxon>
        <taxon>eudicotyledons</taxon>
        <taxon>Gunneridae</taxon>
        <taxon>Pentapetalae</taxon>
        <taxon>rosids</taxon>
        <taxon>fabids</taxon>
        <taxon>Fabales</taxon>
        <taxon>Fabaceae</taxon>
        <taxon>Papilionoideae</taxon>
        <taxon>50 kb inversion clade</taxon>
        <taxon>NPAAA clade</taxon>
        <taxon>indigoferoid/millettioid clade</taxon>
        <taxon>Phaseoleae</taxon>
        <taxon>Flemingia</taxon>
    </lineage>
</organism>
<name>A0ABD1NIS9_9FABA</name>
<dbReference type="EMBL" id="JBGMDY010000001">
    <property type="protein sequence ID" value="KAL2347582.1"/>
    <property type="molecule type" value="Genomic_DNA"/>
</dbReference>
<protein>
    <submittedName>
        <fullName evidence="1">Uncharacterized protein</fullName>
    </submittedName>
</protein>
<reference evidence="1 2" key="1">
    <citation type="submission" date="2024-08" db="EMBL/GenBank/DDBJ databases">
        <title>Insights into the chromosomal genome structure of Flemingia macrophylla.</title>
        <authorList>
            <person name="Ding Y."/>
            <person name="Zhao Y."/>
            <person name="Bi W."/>
            <person name="Wu M."/>
            <person name="Zhao G."/>
            <person name="Gong Y."/>
            <person name="Li W."/>
            <person name="Zhang P."/>
        </authorList>
    </citation>
    <scope>NUCLEOTIDE SEQUENCE [LARGE SCALE GENOMIC DNA]</scope>
    <source>
        <strain evidence="1">DYQJB</strain>
        <tissue evidence="1">Leaf</tissue>
    </source>
</reference>
<comment type="caution">
    <text evidence="1">The sequence shown here is derived from an EMBL/GenBank/DDBJ whole genome shotgun (WGS) entry which is preliminary data.</text>
</comment>
<keyword evidence="2" id="KW-1185">Reference proteome</keyword>
<dbReference type="AlphaFoldDB" id="A0ABD1NIS9"/>
<evidence type="ECO:0000313" key="2">
    <source>
        <dbReference type="Proteomes" id="UP001603857"/>
    </source>
</evidence>
<gene>
    <name evidence="1" type="ORF">Fmac_001582</name>
</gene>
<evidence type="ECO:0000313" key="1">
    <source>
        <dbReference type="EMBL" id="KAL2347582.1"/>
    </source>
</evidence>